<dbReference type="GO" id="GO:0035657">
    <property type="term" value="C:eRF1 methyltransferase complex"/>
    <property type="evidence" value="ECO:0007669"/>
    <property type="project" value="TreeGrafter"/>
</dbReference>
<dbReference type="GO" id="GO:0032299">
    <property type="term" value="C:ribonuclease H2 complex"/>
    <property type="evidence" value="ECO:0007669"/>
    <property type="project" value="InterPro"/>
</dbReference>
<dbReference type="InterPro" id="IPR002052">
    <property type="entry name" value="DNA_methylase_N6_adenine_CS"/>
</dbReference>
<evidence type="ECO:0000256" key="7">
    <source>
        <dbReference type="ARBA" id="ARBA00022679"/>
    </source>
</evidence>
<keyword evidence="8" id="KW-0949">S-adenosyl-L-methionine</keyword>
<feature type="compositionally biased region" description="Acidic residues" evidence="22">
    <location>
        <begin position="1"/>
        <end position="17"/>
    </location>
</feature>
<comment type="subcellular location">
    <subcellularLocation>
        <location evidence="1">Nucleus</location>
    </subcellularLocation>
</comment>
<dbReference type="InterPro" id="IPR041195">
    <property type="entry name" value="Rnh202_N"/>
</dbReference>
<accession>A0A7G3ASZ8</accession>
<evidence type="ECO:0000256" key="17">
    <source>
        <dbReference type="ARBA" id="ARBA00076540"/>
    </source>
</evidence>
<comment type="function">
    <text evidence="14">Methyltransferase that can methylate proteins and, to a lower extent, arsenic. Catalytic subunit of a heterodimer with TRMT112, which monomethylates 'Lys-12' of histone H4 (H4K12me1), a modification present at the promoters of numerous genes encoding cell cycle regulators. Catalytic subunit of a heterodimer with TRMT112, which catalyzes N5-methylation of Glu residue of proteins with a Gly-Gln-Xaa-Xaa-Xaa-Arg motif. Methylates ETF1 on 'Gln-185'; ETF1 needs to be complexed to ERF3 in its GTP-bound form to be efficiently methylated. May also play a role in the modulation of arsenic-induced toxicity by mediating the conversion of monomethylarsonous acid (3+) into the less toxic dimethylarsonic acid. It however only plays a limited role in arsenic metabolism compared with AS3MT.</text>
</comment>
<dbReference type="CDD" id="cd09270">
    <property type="entry name" value="RNase_H2-B"/>
    <property type="match status" value="1"/>
</dbReference>
<keyword evidence="7 26" id="KW-0808">Transferase</keyword>
<evidence type="ECO:0000313" key="26">
    <source>
        <dbReference type="EMBL" id="MBC1175715.1"/>
    </source>
</evidence>
<dbReference type="CDD" id="cd02440">
    <property type="entry name" value="AdoMet_MTases"/>
    <property type="match status" value="1"/>
</dbReference>
<dbReference type="PROSITE" id="PS00092">
    <property type="entry name" value="N6_MTASE"/>
    <property type="match status" value="1"/>
</dbReference>
<dbReference type="Gene3D" id="3.40.50.150">
    <property type="entry name" value="Vaccinia Virus protein VP39"/>
    <property type="match status" value="1"/>
</dbReference>
<protein>
    <recommendedName>
        <fullName evidence="20">Methyltransferase HEMK2</fullName>
    </recommendedName>
    <alternativeName>
        <fullName evidence="19">HemK methyltransferase family member 2</fullName>
    </alternativeName>
    <alternativeName>
        <fullName evidence="17">Lysine N-methyltransferase 9</fullName>
    </alternativeName>
    <alternativeName>
        <fullName evidence="16">Methylarsonite methyltransferase N6AMT1</fullName>
    </alternativeName>
    <alternativeName>
        <fullName evidence="21">Methyltransferase N6AMT1</fullName>
    </alternativeName>
    <alternativeName>
        <fullName evidence="18">Protein N(5)-glutamine methyltransferase</fullName>
    </alternativeName>
    <alternativeName>
        <fullName evidence="5">Ribonuclease H2 subunit B</fullName>
    </alternativeName>
    <alternativeName>
        <fullName evidence="11">Ribonuclease HI subunit B</fullName>
    </alternativeName>
</protein>
<feature type="domain" description="Ribonuclease H2 subunit B wHTH" evidence="24">
    <location>
        <begin position="433"/>
        <end position="563"/>
    </location>
</feature>
<comment type="catalytic activity">
    <reaction evidence="13">
        <text>methylarsonous acid + S-adenosyl-L-methionine = dimethylarsinate + S-adenosyl-L-homocysteine + 2 H(+)</text>
        <dbReference type="Rhea" id="RHEA:11684"/>
        <dbReference type="ChEBI" id="CHEBI:15378"/>
        <dbReference type="ChEBI" id="CHEBI:16223"/>
        <dbReference type="ChEBI" id="CHEBI:17826"/>
        <dbReference type="ChEBI" id="CHEBI:57856"/>
        <dbReference type="ChEBI" id="CHEBI:59789"/>
    </reaction>
</comment>
<dbReference type="InterPro" id="IPR052190">
    <property type="entry name" value="Euk-Arch_PrmC-MTase"/>
</dbReference>
<evidence type="ECO:0000256" key="20">
    <source>
        <dbReference type="ARBA" id="ARBA00093624"/>
    </source>
</evidence>
<feature type="region of interest" description="Disordered" evidence="22">
    <location>
        <begin position="1"/>
        <end position="25"/>
    </location>
</feature>
<dbReference type="GO" id="GO:0005634">
    <property type="term" value="C:nucleus"/>
    <property type="evidence" value="ECO:0007669"/>
    <property type="project" value="UniProtKB-SubCell"/>
</dbReference>
<evidence type="ECO:0000256" key="21">
    <source>
        <dbReference type="ARBA" id="ARBA00093667"/>
    </source>
</evidence>
<dbReference type="InterPro" id="IPR019024">
    <property type="entry name" value="RNase_H2_suB_wHTH"/>
</dbReference>
<evidence type="ECO:0000256" key="16">
    <source>
        <dbReference type="ARBA" id="ARBA00075330"/>
    </source>
</evidence>
<evidence type="ECO:0000256" key="18">
    <source>
        <dbReference type="ARBA" id="ARBA00080992"/>
    </source>
</evidence>
<dbReference type="PANTHER" id="PTHR45875:SF1">
    <property type="entry name" value="METHYLTRANSFERASE N6AMT1"/>
    <property type="match status" value="1"/>
</dbReference>
<dbReference type="GO" id="GO:0003676">
    <property type="term" value="F:nucleic acid binding"/>
    <property type="evidence" value="ECO:0007669"/>
    <property type="project" value="InterPro"/>
</dbReference>
<evidence type="ECO:0000259" key="25">
    <source>
        <dbReference type="Pfam" id="PF17745"/>
    </source>
</evidence>
<dbReference type="Pfam" id="PF05175">
    <property type="entry name" value="MTS"/>
    <property type="match status" value="1"/>
</dbReference>
<evidence type="ECO:0000256" key="13">
    <source>
        <dbReference type="ARBA" id="ARBA00050903"/>
    </source>
</evidence>
<dbReference type="VEuPathDB" id="VectorBase:LLONM1_001728"/>
<evidence type="ECO:0000256" key="8">
    <source>
        <dbReference type="ARBA" id="ARBA00022691"/>
    </source>
</evidence>
<dbReference type="InterPro" id="IPR028119">
    <property type="entry name" value="Snapin/Pallidin/Snn1"/>
</dbReference>
<organism evidence="26">
    <name type="scientific">Lutzomyia longipalpis</name>
    <name type="common">Sand fly</name>
    <dbReference type="NCBI Taxonomy" id="7200"/>
    <lineage>
        <taxon>Eukaryota</taxon>
        <taxon>Metazoa</taxon>
        <taxon>Ecdysozoa</taxon>
        <taxon>Arthropoda</taxon>
        <taxon>Hexapoda</taxon>
        <taxon>Insecta</taxon>
        <taxon>Pterygota</taxon>
        <taxon>Neoptera</taxon>
        <taxon>Endopterygota</taxon>
        <taxon>Diptera</taxon>
        <taxon>Nematocera</taxon>
        <taxon>Psychodoidea</taxon>
        <taxon>Psychodidae</taxon>
        <taxon>Lutzomyia</taxon>
        <taxon>Lutzomyia</taxon>
    </lineage>
</organism>
<feature type="compositionally biased region" description="Basic and acidic residues" evidence="22">
    <location>
        <begin position="616"/>
        <end position="629"/>
    </location>
</feature>
<dbReference type="Pfam" id="PF17745">
    <property type="entry name" value="Ydr279_N"/>
    <property type="match status" value="1"/>
</dbReference>
<name>A0A7G3ASZ8_LUTLO</name>
<feature type="domain" description="Methyltransferase small" evidence="23">
    <location>
        <begin position="127"/>
        <end position="225"/>
    </location>
</feature>
<sequence>MDRDDSESTTSLEEENTENFCDNPTRDTLAEGLMGLFKPAIDQLDDKVRTTRVSQLELKEQLDRLHEELKKIQESQKTPPELDAYVKKLINVKHKVTVVTNVLQGAQDRLNRLHQQFVYEAAEDSFLLLDALEEDLIQIRAQKPILCVEIGSGSGVIITALAKSLSSSAHCIAIDINQHACKATKRTSQANGATVDVIAMDLLSSFRANSIDLLIFNPPYVPTEENEAESEDQATFAGCLAKSWAGGVDGCATVRRLLPSLGEKLSQSAAFYLLLLRENKPREMLKTFHEMGFTGSIVKERRIRGEYLYILKIKARMFEMCVKMSKVRGTKKGGKKDGAETCEVFTRAKGETRICFLDKTLLEVKEGCESNGLDVITLKNPSSLKGSNYIVSADGKLIRELLQFCQPHRCWFVDESIEADGNIYMTTPIDPLFLILPYLVDACSEMASPMDSFLVDQDFPDIFRLQKILTEKQLLRVADQKGKGVVKGFKYNETKTMDWLSQKCHKVAKVLKEKKIFVGQGAVSATFVSPDAVDETEDEMNYLTYAFTIVSDYISQDLSSSLKTKLGIEDKVTASSVKRKSSKTLQDTAAGKKSKTDIKDSKENVFADSDLAPQEKTPEVKLSTKDKARAKAASGTKNIMSFFKKK</sequence>
<evidence type="ECO:0000256" key="19">
    <source>
        <dbReference type="ARBA" id="ARBA00083337"/>
    </source>
</evidence>
<keyword evidence="6 26" id="KW-0489">Methyltransferase</keyword>
<keyword evidence="9" id="KW-0539">Nucleus</keyword>
<dbReference type="FunFam" id="3.40.50.150:FF:000077">
    <property type="entry name" value="HemK methyltransferase family member 2"/>
    <property type="match status" value="1"/>
</dbReference>
<dbReference type="AlphaFoldDB" id="A0A7G3ASZ8"/>
<comment type="function">
    <text evidence="10">Non catalytic subunit of RNase H2, an endonuclease that specifically degrades the RNA of RNA:DNA hybrids. Participates in DNA replication, possibly by mediating the removal of lagging-strand Okazaki fragment RNA primers during DNA replication. Mediates the excision of single ribonucleotides from DNA:RNA duplexes.</text>
</comment>
<evidence type="ECO:0000256" key="9">
    <source>
        <dbReference type="ARBA" id="ARBA00023242"/>
    </source>
</evidence>
<dbReference type="FunFam" id="1.10.20.120:FF:000002">
    <property type="entry name" value="Ribonuclease H2 subunit B"/>
    <property type="match status" value="1"/>
</dbReference>
<dbReference type="GO" id="GO:0032259">
    <property type="term" value="P:methylation"/>
    <property type="evidence" value="ECO:0007669"/>
    <property type="project" value="UniProtKB-KW"/>
</dbReference>
<evidence type="ECO:0000256" key="14">
    <source>
        <dbReference type="ARBA" id="ARBA00053180"/>
    </source>
</evidence>
<dbReference type="Pfam" id="PF09468">
    <property type="entry name" value="RNase_H2-Ydr279"/>
    <property type="match status" value="1"/>
</dbReference>
<evidence type="ECO:0000256" key="1">
    <source>
        <dbReference type="ARBA" id="ARBA00004123"/>
    </source>
</evidence>
<reference evidence="26" key="1">
    <citation type="journal article" date="2020" name="BMC">
        <title>Leishmania infection induces a limited differential gene expression in the sand fly midgut.</title>
        <authorList>
            <person name="Coutinho-Abreu I.V."/>
            <person name="Serafim T.D."/>
            <person name="Meneses C."/>
            <person name="Kamhawi S."/>
            <person name="Oliveira F."/>
            <person name="Valenzuela J.G."/>
        </authorList>
    </citation>
    <scope>NUCLEOTIDE SEQUENCE</scope>
    <source>
        <strain evidence="26">Jacobina</strain>
        <tissue evidence="26">Midgut</tissue>
    </source>
</reference>
<dbReference type="Gene3D" id="1.10.20.120">
    <property type="match status" value="1"/>
</dbReference>
<evidence type="ECO:0000259" key="24">
    <source>
        <dbReference type="Pfam" id="PF09468"/>
    </source>
</evidence>
<dbReference type="Pfam" id="PF14712">
    <property type="entry name" value="Snapin_Pallidin"/>
    <property type="match status" value="1"/>
</dbReference>
<dbReference type="InterPro" id="IPR007848">
    <property type="entry name" value="Small_mtfrase_dom"/>
</dbReference>
<dbReference type="InterPro" id="IPR029063">
    <property type="entry name" value="SAM-dependent_MTases_sf"/>
</dbReference>
<evidence type="ECO:0000259" key="23">
    <source>
        <dbReference type="Pfam" id="PF05175"/>
    </source>
</evidence>
<evidence type="ECO:0000256" key="12">
    <source>
        <dbReference type="ARBA" id="ARBA00048619"/>
    </source>
</evidence>
<comment type="subunit">
    <text evidence="15">Heterodimer; heterodimerization with TRMT112 is required for S-adenosyl-L-methionine-binding.</text>
</comment>
<dbReference type="EMBL" id="GITU01007012">
    <property type="protein sequence ID" value="MBC1175715.1"/>
    <property type="molecule type" value="Transcribed_RNA"/>
</dbReference>
<evidence type="ECO:0000256" key="3">
    <source>
        <dbReference type="ARBA" id="ARBA00009823"/>
    </source>
</evidence>
<dbReference type="Gene3D" id="2.20.25.530">
    <property type="match status" value="1"/>
</dbReference>
<evidence type="ECO:0000256" key="5">
    <source>
        <dbReference type="ARBA" id="ARBA00019062"/>
    </source>
</evidence>
<dbReference type="GO" id="GO:0036009">
    <property type="term" value="F:protein-glutamine N-methyltransferase activity"/>
    <property type="evidence" value="ECO:0007669"/>
    <property type="project" value="UniProtKB-ARBA"/>
</dbReference>
<dbReference type="VEuPathDB" id="VectorBase:LLONM1_011179"/>
<evidence type="ECO:0000256" key="2">
    <source>
        <dbReference type="ARBA" id="ARBA00006149"/>
    </source>
</evidence>
<dbReference type="SUPFAM" id="SSF53335">
    <property type="entry name" value="S-adenosyl-L-methionine-dependent methyltransferases"/>
    <property type="match status" value="1"/>
</dbReference>
<proteinExistence type="inferred from homology"/>
<feature type="region of interest" description="Disordered" evidence="22">
    <location>
        <begin position="604"/>
        <end position="632"/>
    </location>
</feature>
<evidence type="ECO:0000256" key="15">
    <source>
        <dbReference type="ARBA" id="ARBA00062344"/>
    </source>
</evidence>
<comment type="catalytic activity">
    <reaction evidence="12">
        <text>L-lysyl-[histone] + S-adenosyl-L-methionine = N(6)-methyl-L-lysyl-[histone] + S-adenosyl-L-homocysteine + H(+)</text>
        <dbReference type="Rhea" id="RHEA:10024"/>
        <dbReference type="Rhea" id="RHEA-COMP:9845"/>
        <dbReference type="Rhea" id="RHEA-COMP:9846"/>
        <dbReference type="ChEBI" id="CHEBI:15378"/>
        <dbReference type="ChEBI" id="CHEBI:29969"/>
        <dbReference type="ChEBI" id="CHEBI:57856"/>
        <dbReference type="ChEBI" id="CHEBI:59789"/>
        <dbReference type="ChEBI" id="CHEBI:61929"/>
    </reaction>
    <physiologicalReaction direction="left-to-right" evidence="12">
        <dbReference type="Rhea" id="RHEA:10025"/>
    </physiologicalReaction>
</comment>
<evidence type="ECO:0000256" key="6">
    <source>
        <dbReference type="ARBA" id="ARBA00022603"/>
    </source>
</evidence>
<dbReference type="NCBIfam" id="TIGR00537">
    <property type="entry name" value="hemK_rel_arch"/>
    <property type="match status" value="1"/>
</dbReference>
<evidence type="ECO:0000256" key="22">
    <source>
        <dbReference type="SAM" id="MobiDB-lite"/>
    </source>
</evidence>
<comment type="similarity">
    <text evidence="3">Belongs to the RNase H2 subunit B family.</text>
</comment>
<comment type="subunit">
    <text evidence="4">The RNase H2 complex is a heterotrimer composed of the catalytic subunit RNASEH2A and the non-catalytic subunits RNASEH2B and RNASEH2C.</text>
</comment>
<comment type="similarity">
    <text evidence="2">Belongs to the eukaryotic/archaeal PrmC-related family.</text>
</comment>
<evidence type="ECO:0000256" key="4">
    <source>
        <dbReference type="ARBA" id="ARBA00011277"/>
    </source>
</evidence>
<dbReference type="InterPro" id="IPR040456">
    <property type="entry name" value="RNase_H2_suB"/>
</dbReference>
<feature type="domain" description="Rnh202 triple barrel" evidence="25">
    <location>
        <begin position="367"/>
        <end position="430"/>
    </location>
</feature>
<dbReference type="PANTHER" id="PTHR45875">
    <property type="entry name" value="METHYLTRANSFERASE N6AMT1"/>
    <property type="match status" value="1"/>
</dbReference>
<dbReference type="InterPro" id="IPR004557">
    <property type="entry name" value="PrmC-related"/>
</dbReference>
<evidence type="ECO:0000256" key="10">
    <source>
        <dbReference type="ARBA" id="ARBA00024778"/>
    </source>
</evidence>
<evidence type="ECO:0000256" key="11">
    <source>
        <dbReference type="ARBA" id="ARBA00033464"/>
    </source>
</evidence>